<name>A0A399CY53_9BACT</name>
<feature type="domain" description="PhoD-like phosphatase metallophosphatase" evidence="1">
    <location>
        <begin position="190"/>
        <end position="431"/>
    </location>
</feature>
<dbReference type="Pfam" id="PF09423">
    <property type="entry name" value="PhoD"/>
    <property type="match status" value="1"/>
</dbReference>
<dbReference type="PROSITE" id="PS51257">
    <property type="entry name" value="PROKAR_LIPOPROTEIN"/>
    <property type="match status" value="1"/>
</dbReference>
<protein>
    <submittedName>
        <fullName evidence="2">Alkaline phosphatase</fullName>
    </submittedName>
</protein>
<dbReference type="SUPFAM" id="SSF56300">
    <property type="entry name" value="Metallo-dependent phosphatases"/>
    <property type="match status" value="1"/>
</dbReference>
<sequence>MQSTLKLLLAGSTTFIVLLFMSCDSKKETDGPYFGNGFHNGCADQSSVVIWTRLTKTREGNISGEKFLVPDAEEHRQLDREADPEKIWKAQIPEGLILEQMEGACPGMPGEVKLTYYSLSNPDNKMITRWVAVDVEKNYTYQWKLENLEAGTKYVVELEARHNDRSKVSDRLEGSFRTPPRGGKEEEIGFCIVTCHDYWRRDTVGGHKIYDSMLKLFPDFYVHTGDIEYYDKPEPYALTEELMQFKWDRLFALPLQRKFWAQVTSYFMKDDHDVLRDDAFPGMTYGTVSWERGLGIFDEQLPACDKPYKTVRWGKDLQIWLTEGRVYRSRNTDPDGPEKTIFGKEQKEWLFKTLEESDATFKLVINANPVLGPDRVNKKDNYSNSGFKYESDEIRDFLNRFDNVFLCNGDRHWQYVTHFEGTNLWEFGCGAGADEHAGGWNQDDFRPEHLFLRVKGGFLYGKVSRQNGKPTLILQHCDVDGKIVHEEIFSR</sequence>
<dbReference type="Gene3D" id="2.60.40.380">
    <property type="entry name" value="Purple acid phosphatase-like, N-terminal"/>
    <property type="match status" value="1"/>
</dbReference>
<gene>
    <name evidence="2" type="ORF">D1164_14810</name>
</gene>
<evidence type="ECO:0000313" key="2">
    <source>
        <dbReference type="EMBL" id="RIH64359.1"/>
    </source>
</evidence>
<dbReference type="InterPro" id="IPR018946">
    <property type="entry name" value="PhoD-like_MPP"/>
</dbReference>
<reference evidence="2 3" key="1">
    <citation type="journal article" date="2015" name="Int. J. Syst. Evol. Microbiol.">
        <title>Mariniphaga sediminis sp. nov., isolated from coastal sediment.</title>
        <authorList>
            <person name="Wang F.Q."/>
            <person name="Shen Q.Y."/>
            <person name="Chen G.J."/>
            <person name="Du Z.J."/>
        </authorList>
    </citation>
    <scope>NUCLEOTIDE SEQUENCE [LARGE SCALE GENOMIC DNA]</scope>
    <source>
        <strain evidence="2 3">SY21</strain>
    </source>
</reference>
<dbReference type="InterPro" id="IPR038607">
    <property type="entry name" value="PhoD-like_sf"/>
</dbReference>
<dbReference type="Proteomes" id="UP000266441">
    <property type="component" value="Unassembled WGS sequence"/>
</dbReference>
<dbReference type="AlphaFoldDB" id="A0A399CY53"/>
<proteinExistence type="predicted"/>
<comment type="caution">
    <text evidence="2">The sequence shown here is derived from an EMBL/GenBank/DDBJ whole genome shotgun (WGS) entry which is preliminary data.</text>
</comment>
<dbReference type="PANTHER" id="PTHR43606">
    <property type="entry name" value="PHOSPHATASE, PUTATIVE (AFU_ORTHOLOGUE AFUA_6G08710)-RELATED"/>
    <property type="match status" value="1"/>
</dbReference>
<dbReference type="OrthoDB" id="9763616at2"/>
<keyword evidence="3" id="KW-1185">Reference proteome</keyword>
<dbReference type="InterPro" id="IPR029052">
    <property type="entry name" value="Metallo-depent_PP-like"/>
</dbReference>
<accession>A0A399CY53</accession>
<evidence type="ECO:0000259" key="1">
    <source>
        <dbReference type="Pfam" id="PF09423"/>
    </source>
</evidence>
<dbReference type="PANTHER" id="PTHR43606:SF1">
    <property type="entry name" value="PHOD-LIKE PHOSPHATASE METALLOPHOSPHATASE DOMAIN-CONTAINING PROTEIN"/>
    <property type="match status" value="1"/>
</dbReference>
<evidence type="ECO:0000313" key="3">
    <source>
        <dbReference type="Proteomes" id="UP000266441"/>
    </source>
</evidence>
<dbReference type="RefSeq" id="WP_119350784.1">
    <property type="nucleotide sequence ID" value="NZ_QWET01000011.1"/>
</dbReference>
<dbReference type="Gene3D" id="3.60.21.70">
    <property type="entry name" value="PhoD-like phosphatase"/>
    <property type="match status" value="1"/>
</dbReference>
<dbReference type="EMBL" id="QWET01000011">
    <property type="protein sequence ID" value="RIH64359.1"/>
    <property type="molecule type" value="Genomic_DNA"/>
</dbReference>
<organism evidence="2 3">
    <name type="scientific">Mariniphaga sediminis</name>
    <dbReference type="NCBI Taxonomy" id="1628158"/>
    <lineage>
        <taxon>Bacteria</taxon>
        <taxon>Pseudomonadati</taxon>
        <taxon>Bacteroidota</taxon>
        <taxon>Bacteroidia</taxon>
        <taxon>Marinilabiliales</taxon>
        <taxon>Prolixibacteraceae</taxon>
        <taxon>Mariniphaga</taxon>
    </lineage>
</organism>
<dbReference type="InterPro" id="IPR052900">
    <property type="entry name" value="Phospholipid_Metab_Enz"/>
</dbReference>